<name>A0A1I3UN50_9BACL</name>
<feature type="compositionally biased region" description="Basic and acidic residues" evidence="1">
    <location>
        <begin position="551"/>
        <end position="571"/>
    </location>
</feature>
<feature type="region of interest" description="Disordered" evidence="1">
    <location>
        <begin position="551"/>
        <end position="603"/>
    </location>
</feature>
<keyword evidence="5" id="KW-1185">Reference proteome</keyword>
<protein>
    <recommendedName>
        <fullName evidence="6">DUF927 domain-containing protein</fullName>
    </recommendedName>
</protein>
<evidence type="ECO:0000259" key="2">
    <source>
        <dbReference type="Pfam" id="PF06048"/>
    </source>
</evidence>
<dbReference type="InterPro" id="IPR040538">
    <property type="entry name" value="Cch_HTH"/>
</dbReference>
<gene>
    <name evidence="4" type="ORF">SAMN05518846_1065</name>
</gene>
<dbReference type="InterPro" id="IPR009270">
    <property type="entry name" value="DUF927"/>
</dbReference>
<evidence type="ECO:0000313" key="5">
    <source>
        <dbReference type="Proteomes" id="UP000198915"/>
    </source>
</evidence>
<dbReference type="RefSeq" id="WP_175530516.1">
    <property type="nucleotide sequence ID" value="NZ_FORT01000006.1"/>
</dbReference>
<reference evidence="5" key="1">
    <citation type="submission" date="2016-10" db="EMBL/GenBank/DDBJ databases">
        <authorList>
            <person name="Varghese N."/>
            <person name="Submissions S."/>
        </authorList>
    </citation>
    <scope>NUCLEOTIDE SEQUENCE [LARGE SCALE GENOMIC DNA]</scope>
    <source>
        <strain evidence="5">OK042</strain>
    </source>
</reference>
<dbReference type="AlphaFoldDB" id="A0A1I3UN50"/>
<dbReference type="Pfam" id="PF18662">
    <property type="entry name" value="HTH_56"/>
    <property type="match status" value="1"/>
</dbReference>
<evidence type="ECO:0000259" key="3">
    <source>
        <dbReference type="Pfam" id="PF18662"/>
    </source>
</evidence>
<feature type="domain" description="Cch helix turn helix" evidence="3">
    <location>
        <begin position="458"/>
        <end position="580"/>
    </location>
</feature>
<dbReference type="Proteomes" id="UP000198915">
    <property type="component" value="Unassembled WGS sequence"/>
</dbReference>
<dbReference type="Pfam" id="PF06048">
    <property type="entry name" value="DUF927"/>
    <property type="match status" value="1"/>
</dbReference>
<dbReference type="EMBL" id="FORT01000006">
    <property type="protein sequence ID" value="SFJ83271.1"/>
    <property type="molecule type" value="Genomic_DNA"/>
</dbReference>
<feature type="domain" description="DUF927" evidence="2">
    <location>
        <begin position="30"/>
        <end position="310"/>
    </location>
</feature>
<evidence type="ECO:0000313" key="4">
    <source>
        <dbReference type="EMBL" id="SFJ83271.1"/>
    </source>
</evidence>
<evidence type="ECO:0000256" key="1">
    <source>
        <dbReference type="SAM" id="MobiDB-lite"/>
    </source>
</evidence>
<evidence type="ECO:0008006" key="6">
    <source>
        <dbReference type="Google" id="ProtNLM"/>
    </source>
</evidence>
<accession>A0A1I3UN50</accession>
<proteinExistence type="predicted"/>
<sequence>MTHQQTAPSNHLRISQEALLNGQSFSIGDFTLKNDGLYMKKTDKNTGKATVSKVCEPLFVKQTVQNLDTKDVHLVLCFKFKGAYQELEIGMGQLQPRVLPDLMNKGVDIPHEYVKVIATFLREQQKRAPHKVIFHQVGWHRDEKKQLVFRHHRIISANSTVKAINDNENGNYNLKPKGDLATWLNMVREHVIGYAPLEFLLSAGFASAIVGYLSYLYDDVDSLIIHLGGKSTKGKTTGTFLEVSIFGKPSFKMKGLVKSWNATSNSLINMLGGNFGIPVVLDELSMSNEASLTSMLYVLASGQEKGRLTDTIQQRKQGQWALVVLSTGELSIFERTNHNVGLTVRAFDFKGIEWTKSAAHADEIRKVVQHNYGHAGEAFVRYLFDQGFGIIDQTWQQWQEHCANVLPDTPFRTRIAKKYAILLAAADLANQALDLNLRLDAILDFLVQQEEAISEQRDLGLKAWKLIVQLIIQHQANFRIEGIYSNPIDCWGKMIPQGGYTEVAILKHVLEEQLRHKEYENLKSIIRDWKDRKWLIAESDRPTKRTRIFEGSEQQERQKALGEKPPKKLEDTTYNLKIPTEQLEGLVRRGRQPDEPALDEEDV</sequence>
<organism evidence="4 5">
    <name type="scientific">Brevibacillus centrosporus</name>
    <dbReference type="NCBI Taxonomy" id="54910"/>
    <lineage>
        <taxon>Bacteria</taxon>
        <taxon>Bacillati</taxon>
        <taxon>Bacillota</taxon>
        <taxon>Bacilli</taxon>
        <taxon>Bacillales</taxon>
        <taxon>Paenibacillaceae</taxon>
        <taxon>Brevibacillus</taxon>
    </lineage>
</organism>
<dbReference type="STRING" id="1884381.SAMN05518846_1065"/>